<protein>
    <recommendedName>
        <fullName evidence="3">PIN domain-containing protein</fullName>
    </recommendedName>
</protein>
<evidence type="ECO:0000313" key="1">
    <source>
        <dbReference type="EMBL" id="GCE95215.1"/>
    </source>
</evidence>
<name>A0A5M3T9V1_LIMPL</name>
<organism evidence="1 2">
    <name type="scientific">Limnospira platensis NIES-46</name>
    <dbReference type="NCBI Taxonomy" id="1236695"/>
    <lineage>
        <taxon>Bacteria</taxon>
        <taxon>Bacillati</taxon>
        <taxon>Cyanobacteriota</taxon>
        <taxon>Cyanophyceae</taxon>
        <taxon>Oscillatoriophycideae</taxon>
        <taxon>Oscillatoriales</taxon>
        <taxon>Sirenicapillariaceae</taxon>
        <taxon>Limnospira</taxon>
    </lineage>
</organism>
<accession>A0A5M3T9V1</accession>
<evidence type="ECO:0000313" key="2">
    <source>
        <dbReference type="Proteomes" id="UP000326169"/>
    </source>
</evidence>
<evidence type="ECO:0008006" key="3">
    <source>
        <dbReference type="Google" id="ProtNLM"/>
    </source>
</evidence>
<gene>
    <name evidence="1" type="ORF">NIES46_32770</name>
</gene>
<reference evidence="1 2" key="1">
    <citation type="journal article" date="2019" name="J Genomics">
        <title>The Draft Genome of a Hydrogen-producing Cyanobacterium, Arthrospira platensis NIES-46.</title>
        <authorList>
            <person name="Suzuki S."/>
            <person name="Yamaguchi H."/>
            <person name="Kawachi M."/>
        </authorList>
    </citation>
    <scope>NUCLEOTIDE SEQUENCE [LARGE SCALE GENOMIC DNA]</scope>
    <source>
        <strain evidence="1 2">NIES-46</strain>
    </source>
</reference>
<sequence length="152" mass="17467">MADVSIVDTSVFCNVLNIPKLNDERGLVMEQLRDFLEKGTHLLLPMAVVYETGNHNIAHISEGRWRRQCAELFVEQVKMAIAGETPWTVMQVPTLDEVQLWLTDFPDSATQGKGMGDLSIIQEWEKSRRLFPNRRVFIWSLDTHLQGYDSHP</sequence>
<comment type="caution">
    <text evidence="1">The sequence shown here is derived from an EMBL/GenBank/DDBJ whole genome shotgun (WGS) entry which is preliminary data.</text>
</comment>
<proteinExistence type="predicted"/>
<keyword evidence="2" id="KW-1185">Reference proteome</keyword>
<dbReference type="GeneID" id="301684078"/>
<dbReference type="RefSeq" id="WP_006616684.1">
    <property type="nucleotide sequence ID" value="NZ_BIMW01000125.1"/>
</dbReference>
<dbReference type="Proteomes" id="UP000326169">
    <property type="component" value="Unassembled WGS sequence"/>
</dbReference>
<dbReference type="EMBL" id="BIMW01000125">
    <property type="protein sequence ID" value="GCE95215.1"/>
    <property type="molecule type" value="Genomic_DNA"/>
</dbReference>